<comment type="caution">
    <text evidence="1">The sequence shown here is derived from an EMBL/GenBank/DDBJ whole genome shotgun (WGS) entry which is preliminary data.</text>
</comment>
<name>A0A198GP76_9GAMM</name>
<proteinExistence type="predicted"/>
<evidence type="ECO:0000313" key="1">
    <source>
        <dbReference type="EMBL" id="OAT38669.1"/>
    </source>
</evidence>
<keyword evidence="2" id="KW-1185">Reference proteome</keyword>
<dbReference type="EMBL" id="LXEN01000008">
    <property type="protein sequence ID" value="OAT38669.1"/>
    <property type="molecule type" value="Genomic_DNA"/>
</dbReference>
<organism evidence="1 2">
    <name type="scientific">Proteus myxofaciens ATCC 19692</name>
    <dbReference type="NCBI Taxonomy" id="1354337"/>
    <lineage>
        <taxon>Bacteria</taxon>
        <taxon>Pseudomonadati</taxon>
        <taxon>Pseudomonadota</taxon>
        <taxon>Gammaproteobacteria</taxon>
        <taxon>Enterobacterales</taxon>
        <taxon>Morganellaceae</taxon>
        <taxon>Proteus</taxon>
    </lineage>
</organism>
<gene>
    <name evidence="1" type="ORF">M983_0213</name>
</gene>
<dbReference type="Proteomes" id="UP000094023">
    <property type="component" value="Unassembled WGS sequence"/>
</dbReference>
<sequence length="50" mass="5836">MTFLSELYYDSDPFWGIGGLVRYSVIFSLTNEKQKPTLITHQNENNLLLQ</sequence>
<accession>A0A198GP76</accession>
<dbReference type="AlphaFoldDB" id="A0A198GP76"/>
<reference evidence="1 2" key="1">
    <citation type="submission" date="2016-04" db="EMBL/GenBank/DDBJ databases">
        <title>ATOL: Assembling a taxonomically balanced genome-scale reconstruction of the evolutionary history of the Enterobacteriaceae.</title>
        <authorList>
            <person name="Plunkett G.III."/>
            <person name="Neeno-Eckwall E.C."/>
            <person name="Glasner J.D."/>
            <person name="Perna N.T."/>
        </authorList>
    </citation>
    <scope>NUCLEOTIDE SEQUENCE [LARGE SCALE GENOMIC DNA]</scope>
    <source>
        <strain evidence="1 2">ATCC 19692</strain>
    </source>
</reference>
<evidence type="ECO:0000313" key="2">
    <source>
        <dbReference type="Proteomes" id="UP000094023"/>
    </source>
</evidence>
<protein>
    <submittedName>
        <fullName evidence="1">Uncharacterized protein</fullName>
    </submittedName>
</protein>